<accession>A0ABP0YFP0</accession>
<reference evidence="3 4" key="1">
    <citation type="submission" date="2024-03" db="EMBL/GenBank/DDBJ databases">
        <authorList>
            <person name="Gkanogiannis A."/>
            <person name="Becerra Lopez-Lavalle L."/>
        </authorList>
    </citation>
    <scope>NUCLEOTIDE SEQUENCE [LARGE SCALE GENOMIC DNA]</scope>
</reference>
<evidence type="ECO:0000313" key="3">
    <source>
        <dbReference type="EMBL" id="CAK9317660.1"/>
    </source>
</evidence>
<protein>
    <recommendedName>
        <fullName evidence="2">Transposase-associated domain-containing protein</fullName>
    </recommendedName>
</protein>
<dbReference type="InterPro" id="IPR029480">
    <property type="entry name" value="Transpos_assoc"/>
</dbReference>
<evidence type="ECO:0000256" key="1">
    <source>
        <dbReference type="SAM" id="MobiDB-lite"/>
    </source>
</evidence>
<feature type="domain" description="Transposase-associated" evidence="2">
    <location>
        <begin position="4"/>
        <end position="44"/>
    </location>
</feature>
<dbReference type="Pfam" id="PF13963">
    <property type="entry name" value="Transpos_assoc"/>
    <property type="match status" value="1"/>
</dbReference>
<evidence type="ECO:0000259" key="2">
    <source>
        <dbReference type="Pfam" id="PF13963"/>
    </source>
</evidence>
<proteinExistence type="predicted"/>
<gene>
    <name evidence="3" type="ORF">CITCOLO1_LOCUS9571</name>
</gene>
<feature type="region of interest" description="Disordered" evidence="1">
    <location>
        <begin position="100"/>
        <end position="145"/>
    </location>
</feature>
<sequence>MPGQIYCPCKRCNNAILKTRDDVEENLLMFGIVQSYTRWTMHDEESFSYEVGENDNDFDDEDVFEILEDHFSAFNKTIGLVEEFKKKEMVHESKLREIGRLEKKGQDSPLDEMEKQTNEEKRRCRGLLSDESSRGGQWAEEQRWADKTLGEQANRAAFSGARGRCV</sequence>
<dbReference type="EMBL" id="OZ021737">
    <property type="protein sequence ID" value="CAK9317660.1"/>
    <property type="molecule type" value="Genomic_DNA"/>
</dbReference>
<name>A0ABP0YFP0_9ROSI</name>
<organism evidence="3 4">
    <name type="scientific">Citrullus colocynthis</name>
    <name type="common">colocynth</name>
    <dbReference type="NCBI Taxonomy" id="252529"/>
    <lineage>
        <taxon>Eukaryota</taxon>
        <taxon>Viridiplantae</taxon>
        <taxon>Streptophyta</taxon>
        <taxon>Embryophyta</taxon>
        <taxon>Tracheophyta</taxon>
        <taxon>Spermatophyta</taxon>
        <taxon>Magnoliopsida</taxon>
        <taxon>eudicotyledons</taxon>
        <taxon>Gunneridae</taxon>
        <taxon>Pentapetalae</taxon>
        <taxon>rosids</taxon>
        <taxon>fabids</taxon>
        <taxon>Cucurbitales</taxon>
        <taxon>Cucurbitaceae</taxon>
        <taxon>Benincaseae</taxon>
        <taxon>Citrullus</taxon>
    </lineage>
</organism>
<evidence type="ECO:0000313" key="4">
    <source>
        <dbReference type="Proteomes" id="UP001642487"/>
    </source>
</evidence>
<dbReference type="Proteomes" id="UP001642487">
    <property type="component" value="Chromosome 3"/>
</dbReference>
<keyword evidence="4" id="KW-1185">Reference proteome</keyword>
<feature type="compositionally biased region" description="Basic and acidic residues" evidence="1">
    <location>
        <begin position="100"/>
        <end position="122"/>
    </location>
</feature>